<feature type="region of interest" description="Disordered" evidence="1">
    <location>
        <begin position="85"/>
        <end position="121"/>
    </location>
</feature>
<reference evidence="3" key="1">
    <citation type="journal article" date="2019" name="Int. J. Syst. Evol. Microbiol.">
        <title>The Global Catalogue of Microorganisms (GCM) 10K type strain sequencing project: providing services to taxonomists for standard genome sequencing and annotation.</title>
        <authorList>
            <consortium name="The Broad Institute Genomics Platform"/>
            <consortium name="The Broad Institute Genome Sequencing Center for Infectious Disease"/>
            <person name="Wu L."/>
            <person name="Ma J."/>
        </authorList>
    </citation>
    <scope>NUCLEOTIDE SEQUENCE [LARGE SCALE GENOMIC DNA]</scope>
    <source>
        <strain evidence="3">JCM 14546</strain>
    </source>
</reference>
<organism evidence="2 3">
    <name type="scientific">Brevibacterium samyangense</name>
    <dbReference type="NCBI Taxonomy" id="366888"/>
    <lineage>
        <taxon>Bacteria</taxon>
        <taxon>Bacillati</taxon>
        <taxon>Actinomycetota</taxon>
        <taxon>Actinomycetes</taxon>
        <taxon>Micrococcales</taxon>
        <taxon>Brevibacteriaceae</taxon>
        <taxon>Brevibacterium</taxon>
    </lineage>
</organism>
<dbReference type="Gene3D" id="6.10.250.660">
    <property type="match status" value="1"/>
</dbReference>
<gene>
    <name evidence="2" type="ORF">GCM10009755_08660</name>
</gene>
<dbReference type="EMBL" id="BAAANO010000008">
    <property type="protein sequence ID" value="GAA2002281.1"/>
    <property type="molecule type" value="Genomic_DNA"/>
</dbReference>
<protein>
    <recommendedName>
        <fullName evidence="4">DivIVA domain-containing protein</fullName>
    </recommendedName>
</protein>
<accession>A0ABP5EQE6</accession>
<sequence>MWIILGVCGAVFVMAIVVAGAWGLFDGGMPDDGEERAPGHRLPEGFGASDVERLGFTPAVRGYRMDEVDEVLRVLAARIRELEAEAARREDSGGSATDSSSAAAPSDGTGAPAAGADSTHA</sequence>
<comment type="caution">
    <text evidence="2">The sequence shown here is derived from an EMBL/GenBank/DDBJ whole genome shotgun (WGS) entry which is preliminary data.</text>
</comment>
<feature type="compositionally biased region" description="Low complexity" evidence="1">
    <location>
        <begin position="93"/>
        <end position="121"/>
    </location>
</feature>
<name>A0ABP5EQE6_9MICO</name>
<dbReference type="NCBIfam" id="TIGR03544">
    <property type="entry name" value="DivI1A_domain"/>
    <property type="match status" value="1"/>
</dbReference>
<evidence type="ECO:0000256" key="1">
    <source>
        <dbReference type="SAM" id="MobiDB-lite"/>
    </source>
</evidence>
<dbReference type="InterPro" id="IPR019933">
    <property type="entry name" value="DivIVA_domain"/>
</dbReference>
<dbReference type="Proteomes" id="UP001500755">
    <property type="component" value="Unassembled WGS sequence"/>
</dbReference>
<evidence type="ECO:0000313" key="2">
    <source>
        <dbReference type="EMBL" id="GAA2002281.1"/>
    </source>
</evidence>
<proteinExistence type="predicted"/>
<evidence type="ECO:0000313" key="3">
    <source>
        <dbReference type="Proteomes" id="UP001500755"/>
    </source>
</evidence>
<keyword evidence="3" id="KW-1185">Reference proteome</keyword>
<evidence type="ECO:0008006" key="4">
    <source>
        <dbReference type="Google" id="ProtNLM"/>
    </source>
</evidence>